<dbReference type="GeneID" id="42300865"/>
<dbReference type="RefSeq" id="WP_152940312.1">
    <property type="nucleotide sequence ID" value="NZ_CP045488.1"/>
</dbReference>
<dbReference type="EMBL" id="CP045488">
    <property type="protein sequence ID" value="QFU82364.1"/>
    <property type="molecule type" value="Genomic_DNA"/>
</dbReference>
<organism evidence="2 3">
    <name type="scientific">Natronorubrum aibiense</name>
    <dbReference type="NCBI Taxonomy" id="348826"/>
    <lineage>
        <taxon>Archaea</taxon>
        <taxon>Methanobacteriati</taxon>
        <taxon>Methanobacteriota</taxon>
        <taxon>Stenosarchaea group</taxon>
        <taxon>Halobacteria</taxon>
        <taxon>Halobacteriales</taxon>
        <taxon>Natrialbaceae</taxon>
        <taxon>Natronorubrum</taxon>
    </lineage>
</organism>
<dbReference type="KEGG" id="nas:GCU68_07415"/>
<feature type="compositionally biased region" description="Polar residues" evidence="1">
    <location>
        <begin position="100"/>
        <end position="115"/>
    </location>
</feature>
<feature type="compositionally biased region" description="Low complexity" evidence="1">
    <location>
        <begin position="174"/>
        <end position="196"/>
    </location>
</feature>
<dbReference type="AlphaFoldDB" id="A0A5P9P2L7"/>
<dbReference type="Proteomes" id="UP000326170">
    <property type="component" value="Chromosome"/>
</dbReference>
<dbReference type="OrthoDB" id="204261at2157"/>
<proteinExistence type="predicted"/>
<evidence type="ECO:0000313" key="2">
    <source>
        <dbReference type="EMBL" id="QFU82364.1"/>
    </source>
</evidence>
<keyword evidence="3" id="KW-1185">Reference proteome</keyword>
<name>A0A5P9P2L7_9EURY</name>
<protein>
    <submittedName>
        <fullName evidence="2">Uncharacterized protein</fullName>
    </submittedName>
</protein>
<accession>A0A5P9P2L7</accession>
<reference evidence="2 3" key="1">
    <citation type="journal article" date="2007" name="Int. J. Syst. Evol. Microbiol.">
        <title>Natronorubrum sulfidifaciens sp. nov., an extremely haloalkaliphilic archaeon isolated from Aiding salt lake in Xin-Jiang, China.</title>
        <authorList>
            <person name="Cui H.L."/>
            <person name="Tohty D."/>
            <person name="Liu H.C."/>
            <person name="Liu S.J."/>
            <person name="Oren A."/>
            <person name="Zhou P.J."/>
        </authorList>
    </citation>
    <scope>NUCLEOTIDE SEQUENCE [LARGE SCALE GENOMIC DNA]</scope>
    <source>
        <strain evidence="2 3">7-3</strain>
    </source>
</reference>
<gene>
    <name evidence="2" type="ORF">GCU68_07415</name>
</gene>
<evidence type="ECO:0000313" key="3">
    <source>
        <dbReference type="Proteomes" id="UP000326170"/>
    </source>
</evidence>
<sequence>MRALRTCDFCGGDAAGTFEVIPPEFEPTDAEQRRVVLCPDCKATLEDVLEPLFARLDDDKSAATATERPADRTARGATDGAVDEASAEGDADRDSVDGDGSSQPRTETTDSNATRSAVDADDNRPTPELEGGITFDAADAAATSESSAGDATTGNDEQRAETPPSESDTEPTEADSSAETTTAATAGQTTRRTPTGYGKVLRLLQNREFPMARSAVEGLAAGAYDLESEEVDAIIEHALEDGEFIEERGELRRP</sequence>
<evidence type="ECO:0000256" key="1">
    <source>
        <dbReference type="SAM" id="MobiDB-lite"/>
    </source>
</evidence>
<feature type="region of interest" description="Disordered" evidence="1">
    <location>
        <begin position="58"/>
        <end position="197"/>
    </location>
</feature>
<feature type="compositionally biased region" description="Low complexity" evidence="1">
    <location>
        <begin position="136"/>
        <end position="154"/>
    </location>
</feature>